<dbReference type="Gene3D" id="3.10.100.10">
    <property type="entry name" value="Mannose-Binding Protein A, subunit A"/>
    <property type="match status" value="2"/>
</dbReference>
<dbReference type="PROSITE" id="PS50041">
    <property type="entry name" value="C_TYPE_LECTIN_2"/>
    <property type="match status" value="2"/>
</dbReference>
<sequence length="263" mass="31089">MLKKVLLLVTNVFLTDIFILSSCLLIRQYHYIDNPLTWTEAQTYCRQNYIDLAIIESPEEQEKFLKSTTSSSYKAFWIGLHNEINWKWSDGFIGGITTDNYWTSQDQYHSRTDQICLTTSRTNRLSDFDCGLLLTFICYKEYIFVNETMNWFSAQRYCRQNFTDLATVWNNKDWEMIYSVASDTMNSWIGLYRDSNISWSDGNSFSPNKTGFPLLLWPNNARCGSYYIVKEVWSFEPCTFKRPFVCYSFKPGDFKITSFKWNS</sequence>
<dbReference type="InterPro" id="IPR016186">
    <property type="entry name" value="C-type_lectin-like/link_sf"/>
</dbReference>
<dbReference type="PaxDb" id="30732-ENSOMEP00000002001"/>
<keyword evidence="3" id="KW-1185">Reference proteome</keyword>
<dbReference type="SMART" id="SM00034">
    <property type="entry name" value="CLECT"/>
    <property type="match status" value="2"/>
</dbReference>
<dbReference type="InterPro" id="IPR001304">
    <property type="entry name" value="C-type_lectin-like"/>
</dbReference>
<dbReference type="Ensembl" id="ENSOMET00000013223.1">
    <property type="protein sequence ID" value="ENSOMEP00000002001.1"/>
    <property type="gene ID" value="ENSOMEG00000002930.1"/>
</dbReference>
<dbReference type="InterPro" id="IPR016187">
    <property type="entry name" value="CTDL_fold"/>
</dbReference>
<reference evidence="2" key="2">
    <citation type="submission" date="2025-09" db="UniProtKB">
        <authorList>
            <consortium name="Ensembl"/>
        </authorList>
    </citation>
    <scope>IDENTIFICATION</scope>
</reference>
<protein>
    <recommendedName>
        <fullName evidence="1">C-type lectin domain-containing protein</fullName>
    </recommendedName>
</protein>
<dbReference type="PANTHER" id="PTHR45784:SF3">
    <property type="entry name" value="C-TYPE LECTIN DOMAIN FAMILY 4 MEMBER K-LIKE-RELATED"/>
    <property type="match status" value="1"/>
</dbReference>
<evidence type="ECO:0000259" key="1">
    <source>
        <dbReference type="PROSITE" id="PS50041"/>
    </source>
</evidence>
<feature type="domain" description="C-type lectin" evidence="1">
    <location>
        <begin position="29"/>
        <end position="139"/>
    </location>
</feature>
<evidence type="ECO:0000313" key="2">
    <source>
        <dbReference type="Ensembl" id="ENSOMEP00000002001.1"/>
    </source>
</evidence>
<dbReference type="Pfam" id="PF00059">
    <property type="entry name" value="Lectin_C"/>
    <property type="match status" value="2"/>
</dbReference>
<feature type="domain" description="C-type lectin" evidence="1">
    <location>
        <begin position="142"/>
        <end position="247"/>
    </location>
</feature>
<dbReference type="AlphaFoldDB" id="A0A3B3B8V3"/>
<proteinExistence type="predicted"/>
<dbReference type="SUPFAM" id="SSF56436">
    <property type="entry name" value="C-type lectin-like"/>
    <property type="match status" value="2"/>
</dbReference>
<accession>A0A3B3B8V3</accession>
<reference evidence="2" key="1">
    <citation type="submission" date="2025-08" db="UniProtKB">
        <authorList>
            <consortium name="Ensembl"/>
        </authorList>
    </citation>
    <scope>IDENTIFICATION</scope>
</reference>
<dbReference type="GeneTree" id="ENSGT01100000263473"/>
<dbReference type="Proteomes" id="UP000261560">
    <property type="component" value="Unplaced"/>
</dbReference>
<dbReference type="PANTHER" id="PTHR45784">
    <property type="entry name" value="C-TYPE LECTIN DOMAIN FAMILY 20 MEMBER A-RELATED"/>
    <property type="match status" value="1"/>
</dbReference>
<dbReference type="STRING" id="30732.ENSOMEP00000002001"/>
<organism evidence="2 3">
    <name type="scientific">Oryzias melastigma</name>
    <name type="common">Marine medaka</name>
    <dbReference type="NCBI Taxonomy" id="30732"/>
    <lineage>
        <taxon>Eukaryota</taxon>
        <taxon>Metazoa</taxon>
        <taxon>Chordata</taxon>
        <taxon>Craniata</taxon>
        <taxon>Vertebrata</taxon>
        <taxon>Euteleostomi</taxon>
        <taxon>Actinopterygii</taxon>
        <taxon>Neopterygii</taxon>
        <taxon>Teleostei</taxon>
        <taxon>Neoteleostei</taxon>
        <taxon>Acanthomorphata</taxon>
        <taxon>Ovalentaria</taxon>
        <taxon>Atherinomorphae</taxon>
        <taxon>Beloniformes</taxon>
        <taxon>Adrianichthyidae</taxon>
        <taxon>Oryziinae</taxon>
        <taxon>Oryzias</taxon>
    </lineage>
</organism>
<name>A0A3B3B8V3_ORYME</name>
<evidence type="ECO:0000313" key="3">
    <source>
        <dbReference type="Proteomes" id="UP000261560"/>
    </source>
</evidence>
<dbReference type="OMA" id="NWWDDDC"/>